<organism evidence="10 11">
    <name type="scientific">Shimia thalassica</name>
    <dbReference type="NCBI Taxonomy" id="1715693"/>
    <lineage>
        <taxon>Bacteria</taxon>
        <taxon>Pseudomonadati</taxon>
        <taxon>Pseudomonadota</taxon>
        <taxon>Alphaproteobacteria</taxon>
        <taxon>Rhodobacterales</taxon>
        <taxon>Roseobacteraceae</taxon>
    </lineage>
</organism>
<reference evidence="11" key="1">
    <citation type="submission" date="2015-09" db="EMBL/GenBank/DDBJ databases">
        <authorList>
            <person name="Rodrigo-Torres Lidia"/>
            <person name="Arahal R.David."/>
        </authorList>
    </citation>
    <scope>NUCLEOTIDE SEQUENCE [LARGE SCALE GENOMIC DNA]</scope>
    <source>
        <strain evidence="11">CECT 7735</strain>
    </source>
</reference>
<keyword evidence="3 6" id="KW-0378">Hydrolase</keyword>
<evidence type="ECO:0000256" key="2">
    <source>
        <dbReference type="ARBA" id="ARBA00022723"/>
    </source>
</evidence>
<evidence type="ECO:0000259" key="9">
    <source>
        <dbReference type="Pfam" id="PF23368"/>
    </source>
</evidence>
<dbReference type="CDD" id="cd07332">
    <property type="entry name" value="M48C_Oma1_like"/>
    <property type="match status" value="1"/>
</dbReference>
<dbReference type="InterPro" id="IPR001915">
    <property type="entry name" value="Peptidase_M48"/>
</dbReference>
<comment type="cofactor">
    <cofactor evidence="6">
        <name>Zn(2+)</name>
        <dbReference type="ChEBI" id="CHEBI:29105"/>
    </cofactor>
    <text evidence="6">Binds 1 zinc ion per subunit.</text>
</comment>
<evidence type="ECO:0000256" key="1">
    <source>
        <dbReference type="ARBA" id="ARBA00022670"/>
    </source>
</evidence>
<dbReference type="Pfam" id="PF01435">
    <property type="entry name" value="Peptidase_M48"/>
    <property type="match status" value="1"/>
</dbReference>
<dbReference type="Proteomes" id="UP000051870">
    <property type="component" value="Unassembled WGS sequence"/>
</dbReference>
<dbReference type="GeneID" id="83879429"/>
<dbReference type="AlphaFoldDB" id="A0A0P1I9X7"/>
<dbReference type="STRING" id="1715693.PH7735_00338"/>
<evidence type="ECO:0000256" key="5">
    <source>
        <dbReference type="ARBA" id="ARBA00023049"/>
    </source>
</evidence>
<protein>
    <submittedName>
        <fullName evidence="10">Metalloprotease LoiP</fullName>
        <ecNumber evidence="10">3.4.24.-</ecNumber>
    </submittedName>
</protein>
<keyword evidence="5 6" id="KW-0482">Metalloprotease</keyword>
<keyword evidence="11" id="KW-1185">Reference proteome</keyword>
<feature type="transmembrane region" description="Helical" evidence="7">
    <location>
        <begin position="110"/>
        <end position="133"/>
    </location>
</feature>
<dbReference type="GO" id="GO:0016020">
    <property type="term" value="C:membrane"/>
    <property type="evidence" value="ECO:0007669"/>
    <property type="project" value="TreeGrafter"/>
</dbReference>
<evidence type="ECO:0000256" key="4">
    <source>
        <dbReference type="ARBA" id="ARBA00022833"/>
    </source>
</evidence>
<keyword evidence="1 6" id="KW-0645">Protease</keyword>
<evidence type="ECO:0000256" key="6">
    <source>
        <dbReference type="RuleBase" id="RU003983"/>
    </source>
</evidence>
<gene>
    <name evidence="10" type="primary">loiP_1</name>
    <name evidence="10" type="ORF">PH7735_00338</name>
</gene>
<evidence type="ECO:0000256" key="7">
    <source>
        <dbReference type="SAM" id="Phobius"/>
    </source>
</evidence>
<comment type="similarity">
    <text evidence="6">Belongs to the peptidase M48 family.</text>
</comment>
<accession>A0A0P1I9X7</accession>
<dbReference type="InterPro" id="IPR051156">
    <property type="entry name" value="Mito/Outer_Membr_Metalloprot"/>
</dbReference>
<evidence type="ECO:0000256" key="3">
    <source>
        <dbReference type="ARBA" id="ARBA00022801"/>
    </source>
</evidence>
<dbReference type="GO" id="GO:0051603">
    <property type="term" value="P:proteolysis involved in protein catabolic process"/>
    <property type="evidence" value="ECO:0007669"/>
    <property type="project" value="TreeGrafter"/>
</dbReference>
<dbReference type="Gene3D" id="3.30.2010.10">
    <property type="entry name" value="Metalloproteases ('zincins'), catalytic domain"/>
    <property type="match status" value="1"/>
</dbReference>
<feature type="transmembrane region" description="Helical" evidence="7">
    <location>
        <begin position="254"/>
        <end position="276"/>
    </location>
</feature>
<dbReference type="GO" id="GO:0004222">
    <property type="term" value="F:metalloendopeptidase activity"/>
    <property type="evidence" value="ECO:0007669"/>
    <property type="project" value="InterPro"/>
</dbReference>
<feature type="domain" description="Peptidase M48" evidence="8">
    <location>
        <begin position="188"/>
        <end position="347"/>
    </location>
</feature>
<keyword evidence="7" id="KW-0472">Membrane</keyword>
<dbReference type="Pfam" id="PF23368">
    <property type="entry name" value="DUF7092"/>
    <property type="match status" value="1"/>
</dbReference>
<keyword evidence="7" id="KW-0812">Transmembrane</keyword>
<evidence type="ECO:0000313" key="10">
    <source>
        <dbReference type="EMBL" id="CUJ84108.1"/>
    </source>
</evidence>
<dbReference type="EMBL" id="CYTW01000001">
    <property type="protein sequence ID" value="CUJ84108.1"/>
    <property type="molecule type" value="Genomic_DNA"/>
</dbReference>
<dbReference type="EC" id="3.4.24.-" evidence="10"/>
<evidence type="ECO:0000259" key="8">
    <source>
        <dbReference type="Pfam" id="PF01435"/>
    </source>
</evidence>
<proteinExistence type="inferred from homology"/>
<dbReference type="PANTHER" id="PTHR22726:SF1">
    <property type="entry name" value="METALLOENDOPEPTIDASE OMA1, MITOCHONDRIAL"/>
    <property type="match status" value="1"/>
</dbReference>
<dbReference type="RefSeq" id="WP_082645104.1">
    <property type="nucleotide sequence ID" value="NZ_CYTW01000001.1"/>
</dbReference>
<keyword evidence="2" id="KW-0479">Metal-binding</keyword>
<keyword evidence="4 6" id="KW-0862">Zinc</keyword>
<feature type="domain" description="DUF7092" evidence="9">
    <location>
        <begin position="19"/>
        <end position="67"/>
    </location>
</feature>
<name>A0A0P1I9X7_9RHOB</name>
<dbReference type="InterPro" id="IPR055518">
    <property type="entry name" value="DUF7092"/>
</dbReference>
<dbReference type="GO" id="GO:0046872">
    <property type="term" value="F:metal ion binding"/>
    <property type="evidence" value="ECO:0007669"/>
    <property type="project" value="UniProtKB-KW"/>
</dbReference>
<evidence type="ECO:0000313" key="11">
    <source>
        <dbReference type="Proteomes" id="UP000051870"/>
    </source>
</evidence>
<sequence length="372" mass="39942">MSSIIPRVVRSGTLPPDADAVLFDGRTAHAKSVQLWVNQNAGVLEIRGEGIDQNWPIADIRLIPDQAGQKGLVLGCEAAPLARLLSANRNLMNQFPALHKRRANISRWRLLRWAAGAVASVALIILVLVPLMANQLAGMIPAKGEHALGQATLEQIRTALDETGIAPLPFCENEEGLAALAKMEARLSPQKDPLTVRVLDHDMVNAFALPGGHIVFFRGLIEAADTPEEVAAVFAHEMGHVVSRDPTRHALRSAGSIGVLGLLFGDFAGGALVLFLTEQLIEARHSQQAETDADAFAYDVLSQAGVPPSALGDMFDTFRTQFGDADGVQAHFLSHPKLSARIADARAATPDGFEAQPILTDVEWHALQNICD</sequence>
<dbReference type="PANTHER" id="PTHR22726">
    <property type="entry name" value="METALLOENDOPEPTIDASE OMA1"/>
    <property type="match status" value="1"/>
</dbReference>
<keyword evidence="7" id="KW-1133">Transmembrane helix</keyword>